<dbReference type="SUPFAM" id="SSF52540">
    <property type="entry name" value="P-loop containing nucleoside triphosphate hydrolases"/>
    <property type="match status" value="1"/>
</dbReference>
<proteinExistence type="predicted"/>
<dbReference type="GO" id="GO:0003887">
    <property type="term" value="F:DNA-directed DNA polymerase activity"/>
    <property type="evidence" value="ECO:0007669"/>
    <property type="project" value="UniProtKB-KW"/>
</dbReference>
<sequence length="327" mass="37321">MNLDKCNWLNDAFNNINFNNLPHGIIINGPAGIGKKILAKAISEKIIKNFVVDNNETITNLINKNNHPDLYMLDKDKILLKDIRRQKKDSSTWDDEKGFNDVVSFLTLTPSISKNKVVCLLNADTMNVYAQNALLKSLEEPAPHSYVIMTTSRSKSLNQTIYSRCRVINLPIISASDIDTWLSANGLSDYSSYDFPSYSTPFSILENIQSEKENSYKEFIALITDFLSEKIDQSLAIKFLGDLEVSFIEKINFVIEFLKIILKSKITGESLSGKYNFFNRSTFSNLKISNIILDLNNLRNDFYQVSSINETHVLNYYFSELKQSIKQ</sequence>
<accession>A0A937LGT4</accession>
<evidence type="ECO:0000256" key="2">
    <source>
        <dbReference type="ARBA" id="ARBA00022932"/>
    </source>
</evidence>
<dbReference type="Pfam" id="PF13177">
    <property type="entry name" value="DNA_pol3_delta2"/>
    <property type="match status" value="1"/>
</dbReference>
<dbReference type="Proteomes" id="UP000711391">
    <property type="component" value="Unassembled WGS sequence"/>
</dbReference>
<dbReference type="AlphaFoldDB" id="A0A937LGT4"/>
<dbReference type="GO" id="GO:0009360">
    <property type="term" value="C:DNA polymerase III complex"/>
    <property type="evidence" value="ECO:0007669"/>
    <property type="project" value="TreeGrafter"/>
</dbReference>
<evidence type="ECO:0000313" key="4">
    <source>
        <dbReference type="EMBL" id="MBL6817987.1"/>
    </source>
</evidence>
<dbReference type="InterPro" id="IPR027417">
    <property type="entry name" value="P-loop_NTPase"/>
</dbReference>
<reference evidence="4" key="1">
    <citation type="submission" date="2020-10" db="EMBL/GenBank/DDBJ databases">
        <title>Microbiome of the Black Sea water column analyzed by genome centric metagenomics.</title>
        <authorList>
            <person name="Cabello-Yeves P.J."/>
            <person name="Callieri C."/>
            <person name="Picazo A."/>
            <person name="Mehrshad M."/>
            <person name="Haro-Moreno J.M."/>
            <person name="Roda-Garcia J."/>
            <person name="Dzembekova N."/>
            <person name="Slabakova V."/>
            <person name="Slabakova N."/>
            <person name="Moncheva S."/>
            <person name="Rodriguez-Valera F."/>
        </authorList>
    </citation>
    <scope>NUCLEOTIDE SEQUENCE</scope>
    <source>
        <strain evidence="4">BS307-5m-G50</strain>
    </source>
</reference>
<dbReference type="GO" id="GO:0006261">
    <property type="term" value="P:DNA-templated DNA replication"/>
    <property type="evidence" value="ECO:0007669"/>
    <property type="project" value="TreeGrafter"/>
</dbReference>
<keyword evidence="2" id="KW-0548">Nucleotidyltransferase</keyword>
<keyword evidence="2" id="KW-0808">Transferase</keyword>
<protein>
    <recommendedName>
        <fullName evidence="1">DNA-directed DNA polymerase</fullName>
        <ecNumber evidence="1">2.7.7.7</ecNumber>
    </recommendedName>
</protein>
<dbReference type="PANTHER" id="PTHR11669">
    <property type="entry name" value="REPLICATION FACTOR C / DNA POLYMERASE III GAMMA-TAU SUBUNIT"/>
    <property type="match status" value="1"/>
</dbReference>
<dbReference type="Gene3D" id="3.40.50.300">
    <property type="entry name" value="P-loop containing nucleotide triphosphate hydrolases"/>
    <property type="match status" value="1"/>
</dbReference>
<keyword evidence="2" id="KW-0239">DNA-directed DNA polymerase</keyword>
<evidence type="ECO:0000256" key="1">
    <source>
        <dbReference type="ARBA" id="ARBA00012417"/>
    </source>
</evidence>
<comment type="caution">
    <text evidence="4">The sequence shown here is derived from an EMBL/GenBank/DDBJ whole genome shotgun (WGS) entry which is preliminary data.</text>
</comment>
<evidence type="ECO:0000256" key="3">
    <source>
        <dbReference type="ARBA" id="ARBA00049244"/>
    </source>
</evidence>
<evidence type="ECO:0000313" key="5">
    <source>
        <dbReference type="Proteomes" id="UP000711391"/>
    </source>
</evidence>
<dbReference type="EMBL" id="JADHQD010000004">
    <property type="protein sequence ID" value="MBL6817987.1"/>
    <property type="molecule type" value="Genomic_DNA"/>
</dbReference>
<gene>
    <name evidence="4" type="ORF">ISQ64_01115</name>
</gene>
<comment type="catalytic activity">
    <reaction evidence="3">
        <text>DNA(n) + a 2'-deoxyribonucleoside 5'-triphosphate = DNA(n+1) + diphosphate</text>
        <dbReference type="Rhea" id="RHEA:22508"/>
        <dbReference type="Rhea" id="RHEA-COMP:17339"/>
        <dbReference type="Rhea" id="RHEA-COMP:17340"/>
        <dbReference type="ChEBI" id="CHEBI:33019"/>
        <dbReference type="ChEBI" id="CHEBI:61560"/>
        <dbReference type="ChEBI" id="CHEBI:173112"/>
        <dbReference type="EC" id="2.7.7.7"/>
    </reaction>
</comment>
<organism evidence="4 5">
    <name type="scientific">SAR86 cluster bacterium</name>
    <dbReference type="NCBI Taxonomy" id="2030880"/>
    <lineage>
        <taxon>Bacteria</taxon>
        <taxon>Pseudomonadati</taxon>
        <taxon>Pseudomonadota</taxon>
        <taxon>Gammaproteobacteria</taxon>
        <taxon>SAR86 cluster</taxon>
    </lineage>
</organism>
<name>A0A937LGT4_9GAMM</name>
<dbReference type="EC" id="2.7.7.7" evidence="1"/>
<dbReference type="InterPro" id="IPR050238">
    <property type="entry name" value="DNA_Rep/Repair_Clamp_Loader"/>
</dbReference>
<dbReference type="PANTHER" id="PTHR11669:SF8">
    <property type="entry name" value="DNA POLYMERASE III SUBUNIT DELTA"/>
    <property type="match status" value="1"/>
</dbReference>